<dbReference type="GO" id="GO:1990404">
    <property type="term" value="F:NAD+-protein mono-ADP-ribosyltransferase activity"/>
    <property type="evidence" value="ECO:0007669"/>
    <property type="project" value="TreeGrafter"/>
</dbReference>
<comment type="subcellular location">
    <subcellularLocation>
        <location evidence="1">Nucleus</location>
    </subcellularLocation>
</comment>
<keyword evidence="3 7" id="KW-0808">Transferase</keyword>
<proteinExistence type="predicted"/>
<evidence type="ECO:0000256" key="6">
    <source>
        <dbReference type="ARBA" id="ARBA00023242"/>
    </source>
</evidence>
<keyword evidence="10" id="KW-1185">Reference proteome</keyword>
<dbReference type="SUPFAM" id="SSF56399">
    <property type="entry name" value="ADP-ribosylation"/>
    <property type="match status" value="1"/>
</dbReference>
<keyword evidence="5 7" id="KW-0520">NAD</keyword>
<dbReference type="GO" id="GO:0016779">
    <property type="term" value="F:nucleotidyltransferase activity"/>
    <property type="evidence" value="ECO:0007669"/>
    <property type="project" value="UniProtKB-KW"/>
</dbReference>
<keyword evidence="4" id="KW-0548">Nucleotidyltransferase</keyword>
<reference evidence="11" key="1">
    <citation type="submission" date="2022-11" db="UniProtKB">
        <authorList>
            <consortium name="WormBaseParasite"/>
        </authorList>
    </citation>
    <scope>IDENTIFICATION</scope>
</reference>
<evidence type="ECO:0000256" key="1">
    <source>
        <dbReference type="ARBA" id="ARBA00004123"/>
    </source>
</evidence>
<evidence type="ECO:0000313" key="11">
    <source>
        <dbReference type="WBParaSite" id="nRc.2.0.1.t08453-RA"/>
    </source>
</evidence>
<feature type="domain" description="PARP catalytic" evidence="8">
    <location>
        <begin position="87"/>
        <end position="213"/>
    </location>
</feature>
<dbReference type="GO" id="GO:0070212">
    <property type="term" value="P:protein poly-ADP-ribosylation"/>
    <property type="evidence" value="ECO:0007669"/>
    <property type="project" value="TreeGrafter"/>
</dbReference>
<dbReference type="PANTHER" id="PTHR10459">
    <property type="entry name" value="DNA LIGASE"/>
    <property type="match status" value="1"/>
</dbReference>
<dbReference type="EC" id="2.4.2.-" evidence="7"/>
<keyword evidence="6" id="KW-0539">Nucleus</keyword>
<dbReference type="WBParaSite" id="nRc.2.0.1.t08453-RA">
    <property type="protein sequence ID" value="nRc.2.0.1.t08453-RA"/>
    <property type="gene ID" value="nRc.2.0.1.g08453"/>
</dbReference>
<dbReference type="InterPro" id="IPR036616">
    <property type="entry name" value="Poly(ADP-ribose)pol_reg_dom_sf"/>
</dbReference>
<dbReference type="GO" id="GO:0005730">
    <property type="term" value="C:nucleolus"/>
    <property type="evidence" value="ECO:0007669"/>
    <property type="project" value="TreeGrafter"/>
</dbReference>
<sequence>DSLFIAQEQQIVSDCNQIYEKICHLSCEFYNLLPLKGFEHSKVVMIVDPTTLDEYVNLVNNLLEYEAGDRILKAASFNFESKNFTLHPYEYVFKALNCRMKLLDPKIWECQHILHYIYNTAPDCIINAVLKIFDEKKDEMFNPKNLANTKLLWHGTGVENLAGILTQGLMPAPFQASQSGQLFGKGIYTADTFDKSMNYCRRSSSKTMYMLLC</sequence>
<evidence type="ECO:0000259" key="9">
    <source>
        <dbReference type="PROSITE" id="PS51060"/>
    </source>
</evidence>
<evidence type="ECO:0000259" key="8">
    <source>
        <dbReference type="PROSITE" id="PS51059"/>
    </source>
</evidence>
<dbReference type="InterPro" id="IPR050800">
    <property type="entry name" value="ARTD/PARP"/>
</dbReference>
<evidence type="ECO:0000256" key="2">
    <source>
        <dbReference type="ARBA" id="ARBA00022676"/>
    </source>
</evidence>
<dbReference type="Proteomes" id="UP000887565">
    <property type="component" value="Unplaced"/>
</dbReference>
<protein>
    <recommendedName>
        <fullName evidence="7">Poly [ADP-ribose] polymerase</fullName>
        <shortName evidence="7">PARP</shortName>
        <ecNumber evidence="7">2.4.2.-</ecNumber>
    </recommendedName>
</protein>
<feature type="domain" description="PARP alpha-helical" evidence="9">
    <location>
        <begin position="1"/>
        <end position="73"/>
    </location>
</feature>
<dbReference type="SUPFAM" id="SSF47587">
    <property type="entry name" value="Domain of poly(ADP-ribose) polymerase"/>
    <property type="match status" value="1"/>
</dbReference>
<dbReference type="GO" id="GO:0006302">
    <property type="term" value="P:double-strand break repair"/>
    <property type="evidence" value="ECO:0007669"/>
    <property type="project" value="TreeGrafter"/>
</dbReference>
<dbReference type="InterPro" id="IPR004102">
    <property type="entry name" value="Poly(ADP-ribose)pol_reg_dom"/>
</dbReference>
<name>A0A915I2U6_ROMCU</name>
<dbReference type="Gene3D" id="3.90.228.10">
    <property type="match status" value="1"/>
</dbReference>
<evidence type="ECO:0000313" key="10">
    <source>
        <dbReference type="Proteomes" id="UP000887565"/>
    </source>
</evidence>
<evidence type="ECO:0000256" key="4">
    <source>
        <dbReference type="ARBA" id="ARBA00022695"/>
    </source>
</evidence>
<keyword evidence="2 7" id="KW-0328">Glycosyltransferase</keyword>
<dbReference type="PANTHER" id="PTHR10459:SF108">
    <property type="entry name" value="POLY [ADP-RIBOSE] POLYMERASE"/>
    <property type="match status" value="1"/>
</dbReference>
<organism evidence="10 11">
    <name type="scientific">Romanomermis culicivorax</name>
    <name type="common">Nematode worm</name>
    <dbReference type="NCBI Taxonomy" id="13658"/>
    <lineage>
        <taxon>Eukaryota</taxon>
        <taxon>Metazoa</taxon>
        <taxon>Ecdysozoa</taxon>
        <taxon>Nematoda</taxon>
        <taxon>Enoplea</taxon>
        <taxon>Dorylaimia</taxon>
        <taxon>Mermithida</taxon>
        <taxon>Mermithoidea</taxon>
        <taxon>Mermithidae</taxon>
        <taxon>Romanomermis</taxon>
    </lineage>
</organism>
<dbReference type="InterPro" id="IPR012317">
    <property type="entry name" value="Poly(ADP-ribose)pol_cat_dom"/>
</dbReference>
<accession>A0A915I2U6</accession>
<dbReference type="Gene3D" id="1.20.142.10">
    <property type="entry name" value="Poly(ADP-ribose) polymerase, regulatory domain"/>
    <property type="match status" value="1"/>
</dbReference>
<evidence type="ECO:0000256" key="7">
    <source>
        <dbReference type="RuleBase" id="RU362114"/>
    </source>
</evidence>
<dbReference type="GO" id="GO:0003950">
    <property type="term" value="F:NAD+ poly-ADP-ribosyltransferase activity"/>
    <property type="evidence" value="ECO:0007669"/>
    <property type="project" value="UniProtKB-UniRule"/>
</dbReference>
<evidence type="ECO:0000256" key="3">
    <source>
        <dbReference type="ARBA" id="ARBA00022679"/>
    </source>
</evidence>
<dbReference type="AlphaFoldDB" id="A0A915I2U6"/>
<dbReference type="PROSITE" id="PS51060">
    <property type="entry name" value="PARP_ALPHA_HD"/>
    <property type="match status" value="1"/>
</dbReference>
<dbReference type="PROSITE" id="PS51059">
    <property type="entry name" value="PARP_CATALYTIC"/>
    <property type="match status" value="1"/>
</dbReference>
<dbReference type="Pfam" id="PF00644">
    <property type="entry name" value="PARP"/>
    <property type="match status" value="1"/>
</dbReference>
<evidence type="ECO:0000256" key="5">
    <source>
        <dbReference type="ARBA" id="ARBA00023027"/>
    </source>
</evidence>